<dbReference type="InterPro" id="IPR052173">
    <property type="entry name" value="Beta-lactam_resp_regulator"/>
</dbReference>
<sequence>MLAFILQVVLFQLLFLLVYEVLLKKETFFTYNRWYLLATSIISLLLPLIKIEALAFLLPAESFQGISTIFLPEVIIGEAPAAANSVTEVSTASSGFSINWWLVAYGTGVTASLFLFFKKYQDLSRLFRFRAIAAESDLRIIEVPNSTIACTFYKTIFLGDKLAEAERHQILSHELVHVKQKHSLDLLFFELYKILFWFNPLIYIYQSRIATLHEFIADAEVVQTTEKKTYYEQLLNSAFNTANISFINQFFNHSLIKKRIVMLQKSKSKTISKFKFLVLLPLMLVMLSYVACSDDANPNHNVVEESSTQEILIEVENFSSFTEEENAAIQAAAEELHSTSGVSSIKITDGNKTITMSGNAETGKVDVITVDKNGEENKKAPKREYAEGADVPFAVIEQVPVFPGCENLGSNEEQKKCMTGKIAEFVSEKFDSSLGEKLGLTGVNRVIVVFKISPGGEITDVRARAAHPDLEVEAKRVIEQLPQMEPGKHNGKAVAVSYSLPIVFQVGE</sequence>
<dbReference type="CDD" id="cd07341">
    <property type="entry name" value="M56_BlaR1_MecR1_like"/>
    <property type="match status" value="1"/>
</dbReference>
<dbReference type="Pfam" id="PF03544">
    <property type="entry name" value="TonB_C"/>
    <property type="match status" value="1"/>
</dbReference>
<organism evidence="4 5">
    <name type="scientific">Antarcticibacterium flavum</name>
    <dbReference type="NCBI Taxonomy" id="2058175"/>
    <lineage>
        <taxon>Bacteria</taxon>
        <taxon>Pseudomonadati</taxon>
        <taxon>Bacteroidota</taxon>
        <taxon>Flavobacteriia</taxon>
        <taxon>Flavobacteriales</taxon>
        <taxon>Flavobacteriaceae</taxon>
        <taxon>Antarcticibacterium</taxon>
    </lineage>
</organism>
<dbReference type="InterPro" id="IPR008756">
    <property type="entry name" value="Peptidase_M56"/>
</dbReference>
<feature type="transmembrane region" description="Helical" evidence="1">
    <location>
        <begin position="35"/>
        <end position="58"/>
    </location>
</feature>
<dbReference type="KEGG" id="afla:FHG64_11690"/>
<evidence type="ECO:0000313" key="4">
    <source>
        <dbReference type="EMBL" id="QCY70007.1"/>
    </source>
</evidence>
<feature type="transmembrane region" description="Helical" evidence="1">
    <location>
        <begin position="274"/>
        <end position="291"/>
    </location>
</feature>
<keyword evidence="5" id="KW-1185">Reference proteome</keyword>
<dbReference type="Pfam" id="PF05569">
    <property type="entry name" value="Peptidase_M56"/>
    <property type="match status" value="1"/>
</dbReference>
<dbReference type="Gene3D" id="3.30.1150.10">
    <property type="match status" value="1"/>
</dbReference>
<dbReference type="Proteomes" id="UP000309016">
    <property type="component" value="Chromosome"/>
</dbReference>
<feature type="domain" description="TonB C-terminal" evidence="2">
    <location>
        <begin position="445"/>
        <end position="505"/>
    </location>
</feature>
<dbReference type="PANTHER" id="PTHR34978:SF3">
    <property type="entry name" value="SLR0241 PROTEIN"/>
    <property type="match status" value="1"/>
</dbReference>
<keyword evidence="1" id="KW-1133">Transmembrane helix</keyword>
<protein>
    <submittedName>
        <fullName evidence="4">BlaR1 peptidase M56</fullName>
    </submittedName>
</protein>
<gene>
    <name evidence="4" type="ORF">FHG64_11690</name>
</gene>
<dbReference type="GO" id="GO:0055085">
    <property type="term" value="P:transmembrane transport"/>
    <property type="evidence" value="ECO:0007669"/>
    <property type="project" value="InterPro"/>
</dbReference>
<dbReference type="PANTHER" id="PTHR34978">
    <property type="entry name" value="POSSIBLE SENSOR-TRANSDUCER PROTEIN BLAR"/>
    <property type="match status" value="1"/>
</dbReference>
<dbReference type="EMBL" id="CP040812">
    <property type="protein sequence ID" value="QCY70007.1"/>
    <property type="molecule type" value="Genomic_DNA"/>
</dbReference>
<feature type="domain" description="Peptidase M56" evidence="3">
    <location>
        <begin position="151"/>
        <end position="263"/>
    </location>
</feature>
<dbReference type="InterPro" id="IPR037682">
    <property type="entry name" value="TonB_C"/>
</dbReference>
<dbReference type="AlphaFoldDB" id="A0A5B7X3Q0"/>
<proteinExistence type="predicted"/>
<feature type="transmembrane region" description="Helical" evidence="1">
    <location>
        <begin position="98"/>
        <end position="117"/>
    </location>
</feature>
<keyword evidence="1" id="KW-0472">Membrane</keyword>
<feature type="transmembrane region" description="Helical" evidence="1">
    <location>
        <begin position="6"/>
        <end position="23"/>
    </location>
</feature>
<evidence type="ECO:0000259" key="2">
    <source>
        <dbReference type="Pfam" id="PF03544"/>
    </source>
</evidence>
<name>A0A5B7X3Q0_9FLAO</name>
<dbReference type="OrthoDB" id="1522859at2"/>
<evidence type="ECO:0000313" key="5">
    <source>
        <dbReference type="Proteomes" id="UP000309016"/>
    </source>
</evidence>
<keyword evidence="1" id="KW-0812">Transmembrane</keyword>
<dbReference type="RefSeq" id="WP_139066571.1">
    <property type="nucleotide sequence ID" value="NZ_CP040812.1"/>
</dbReference>
<evidence type="ECO:0000259" key="3">
    <source>
        <dbReference type="Pfam" id="PF05569"/>
    </source>
</evidence>
<accession>A0A5B7X3Q0</accession>
<dbReference type="SUPFAM" id="SSF74653">
    <property type="entry name" value="TolA/TonB C-terminal domain"/>
    <property type="match status" value="1"/>
</dbReference>
<reference evidence="4 5" key="1">
    <citation type="submission" date="2019-06" db="EMBL/GenBank/DDBJ databases">
        <title>Complete genome sequence of Antarcticibacterium flavum KCTC 52984T from an Antarctic marine sediment.</title>
        <authorList>
            <person name="Lee Y.M."/>
            <person name="Shin S.C."/>
        </authorList>
    </citation>
    <scope>NUCLEOTIDE SEQUENCE [LARGE SCALE GENOMIC DNA]</scope>
    <source>
        <strain evidence="4 5">KCTC 52984</strain>
    </source>
</reference>
<evidence type="ECO:0000256" key="1">
    <source>
        <dbReference type="SAM" id="Phobius"/>
    </source>
</evidence>